<evidence type="ECO:0000256" key="3">
    <source>
        <dbReference type="PROSITE-ProRule" id="PRU00169"/>
    </source>
</evidence>
<dbReference type="InterPro" id="IPR001789">
    <property type="entry name" value="Sig_transdc_resp-reg_receiver"/>
</dbReference>
<accession>A0A6N2SQF2</accession>
<sequence>MNFYLVDDDRNVLAIVGMIVEKRGLGRVIGSASNGADALEDLRDLTPDIVIADLLMPVMDGLTFVEEARKSHPQLAFIMLSQVSSKDMIADAYEKGIEFFVQKPVNSVELETVIKKVSASLSMNRAFLKMQNLFQQEVQLAPQPAAPKPQEAPHLAKLKTVLQRLGIIGDLGSRDIQQLVDYLITHGEDLGSSTLGELCGKFSQNPKSVEQRIRRAASTGLINLANLGLEDYTNEIFTEYASTLYNFEQVRREMDCIRGRTDQHGKVFIKSFLSALVAYCQN</sequence>
<dbReference type="Gene3D" id="3.40.50.2300">
    <property type="match status" value="1"/>
</dbReference>
<comment type="function">
    <text evidence="2">May play the central regulatory role in sporulation. It may be an element of the effector pathway responsible for the activation of sporulation genes in response to nutritional stress. Spo0A may act in concert with spo0H (a sigma factor) to control the expression of some genes that are critical to the sporulation process.</text>
</comment>
<proteinExistence type="predicted"/>
<evidence type="ECO:0000313" key="5">
    <source>
        <dbReference type="EMBL" id="VYS95396.1"/>
    </source>
</evidence>
<name>A0A6N2SQF2_9FIRM</name>
<dbReference type="PANTHER" id="PTHR43228:SF8">
    <property type="entry name" value="TRANSCRIPTIONAL REGULATORY PROTEIN GLNL"/>
    <property type="match status" value="1"/>
</dbReference>
<feature type="modified residue" description="4-aspartylphosphate" evidence="3">
    <location>
        <position position="53"/>
    </location>
</feature>
<gene>
    <name evidence="5" type="primary">spo0A_4</name>
    <name evidence="5" type="ORF">AULFYP135_01054</name>
</gene>
<evidence type="ECO:0000256" key="2">
    <source>
        <dbReference type="ARBA" id="ARBA00024867"/>
    </source>
</evidence>
<keyword evidence="3" id="KW-0597">Phosphoprotein</keyword>
<organism evidence="5">
    <name type="scientific">uncultured Anaerotruncus sp</name>
    <dbReference type="NCBI Taxonomy" id="905011"/>
    <lineage>
        <taxon>Bacteria</taxon>
        <taxon>Bacillati</taxon>
        <taxon>Bacillota</taxon>
        <taxon>Clostridia</taxon>
        <taxon>Eubacteriales</taxon>
        <taxon>Oscillospiraceae</taxon>
        <taxon>Anaerotruncus</taxon>
        <taxon>environmental samples</taxon>
    </lineage>
</organism>
<dbReference type="InterPro" id="IPR013972">
    <property type="entry name" value="YcbB"/>
</dbReference>
<dbReference type="GO" id="GO:0000160">
    <property type="term" value="P:phosphorelay signal transduction system"/>
    <property type="evidence" value="ECO:0007669"/>
    <property type="project" value="InterPro"/>
</dbReference>
<evidence type="ECO:0000256" key="1">
    <source>
        <dbReference type="ARBA" id="ARBA00018672"/>
    </source>
</evidence>
<dbReference type="Pfam" id="PF00072">
    <property type="entry name" value="Response_reg"/>
    <property type="match status" value="1"/>
</dbReference>
<evidence type="ECO:0000259" key="4">
    <source>
        <dbReference type="PROSITE" id="PS50110"/>
    </source>
</evidence>
<dbReference type="InterPro" id="IPR052048">
    <property type="entry name" value="ST_Response_Regulator"/>
</dbReference>
<feature type="domain" description="Response regulatory" evidence="4">
    <location>
        <begin position="2"/>
        <end position="118"/>
    </location>
</feature>
<dbReference type="InterPro" id="IPR011006">
    <property type="entry name" value="CheY-like_superfamily"/>
</dbReference>
<dbReference type="AlphaFoldDB" id="A0A6N2SQF2"/>
<reference evidence="5" key="1">
    <citation type="submission" date="2019-11" db="EMBL/GenBank/DDBJ databases">
        <authorList>
            <person name="Feng L."/>
        </authorList>
    </citation>
    <scope>NUCLEOTIDE SEQUENCE</scope>
    <source>
        <strain evidence="5">AundefinedLFYP135</strain>
    </source>
</reference>
<protein>
    <recommendedName>
        <fullName evidence="1">Stage 0 sporulation protein A homolog</fullName>
    </recommendedName>
</protein>
<dbReference type="EMBL" id="CACRSL010000003">
    <property type="protein sequence ID" value="VYS95396.1"/>
    <property type="molecule type" value="Genomic_DNA"/>
</dbReference>
<dbReference type="SMART" id="SM00448">
    <property type="entry name" value="REC"/>
    <property type="match status" value="1"/>
</dbReference>
<dbReference type="PROSITE" id="PS50110">
    <property type="entry name" value="RESPONSE_REGULATORY"/>
    <property type="match status" value="1"/>
</dbReference>
<dbReference type="SUPFAM" id="SSF52172">
    <property type="entry name" value="CheY-like"/>
    <property type="match status" value="1"/>
</dbReference>
<dbReference type="Pfam" id="PF08664">
    <property type="entry name" value="YcbB"/>
    <property type="match status" value="1"/>
</dbReference>
<dbReference type="PANTHER" id="PTHR43228">
    <property type="entry name" value="TWO-COMPONENT RESPONSE REGULATOR"/>
    <property type="match status" value="1"/>
</dbReference>